<organism evidence="2 3">
    <name type="scientific">Parascardovia denticolens DSM 10105 = JCM 12538</name>
    <dbReference type="NCBI Taxonomy" id="864564"/>
    <lineage>
        <taxon>Bacteria</taxon>
        <taxon>Bacillati</taxon>
        <taxon>Actinomycetota</taxon>
        <taxon>Actinomycetes</taxon>
        <taxon>Bifidobacteriales</taxon>
        <taxon>Bifidobacteriaceae</taxon>
        <taxon>Parascardovia</taxon>
    </lineage>
</organism>
<sequence length="283" mass="31111">MELREIAKNLYEAVVEAGEHALQVQISPRTWNSKESLDVDSRGVDSALVTSAVDDNVLRFLHAQIESIAPFDGYWEEVGSDRHPGGRYWSVGKVDGAVNFTRNLAEWTLTVSLFELNETGQAYPILGIVHAPALQTTYLAARKQGAIRIRPSKVGLKREPVVPSMTQHLRGSVVSFGMSYFPEESKQAIATVASMAGLPADIKRMGPTSLDLCKVADGTYDAYFEPSLHNWDIPAVSAGSIVVWESGASLRQWDGSEIDWYQKNNILATNGLLTDELQAYLAL</sequence>
<dbReference type="GO" id="GO:0008934">
    <property type="term" value="F:inositol monophosphate 1-phosphatase activity"/>
    <property type="evidence" value="ECO:0007669"/>
    <property type="project" value="TreeGrafter"/>
</dbReference>
<dbReference type="Pfam" id="PF00459">
    <property type="entry name" value="Inositol_P"/>
    <property type="match status" value="1"/>
</dbReference>
<dbReference type="PANTHER" id="PTHR20854">
    <property type="entry name" value="INOSITOL MONOPHOSPHATASE"/>
    <property type="match status" value="1"/>
</dbReference>
<dbReference type="PATRIC" id="fig|864564.6.peg.1273"/>
<dbReference type="RefSeq" id="WP_006288853.1">
    <property type="nucleotide sequence ID" value="NZ_AP012333.1"/>
</dbReference>
<dbReference type="Proteomes" id="UP000004946">
    <property type="component" value="Chromosome"/>
</dbReference>
<name>E6K0V2_PARDN</name>
<dbReference type="CDD" id="cd01637">
    <property type="entry name" value="IMPase_like"/>
    <property type="match status" value="1"/>
</dbReference>
<dbReference type="InterPro" id="IPR000760">
    <property type="entry name" value="Inositol_monophosphatase-like"/>
</dbReference>
<evidence type="ECO:0000256" key="1">
    <source>
        <dbReference type="PIRSR" id="PIRSR600760-2"/>
    </source>
</evidence>
<dbReference type="SUPFAM" id="SSF56655">
    <property type="entry name" value="Carbohydrate phosphatase"/>
    <property type="match status" value="1"/>
</dbReference>
<dbReference type="GO" id="GO:0007165">
    <property type="term" value="P:signal transduction"/>
    <property type="evidence" value="ECO:0007669"/>
    <property type="project" value="TreeGrafter"/>
</dbReference>
<dbReference type="Gene3D" id="3.40.190.80">
    <property type="match status" value="1"/>
</dbReference>
<dbReference type="Gene3D" id="3.30.540.10">
    <property type="entry name" value="Fructose-1,6-Bisphosphatase, subunit A, domain 1"/>
    <property type="match status" value="1"/>
</dbReference>
<keyword evidence="3" id="KW-1185">Reference proteome</keyword>
<feature type="binding site" evidence="1">
    <location>
        <position position="95"/>
    </location>
    <ligand>
        <name>Mg(2+)</name>
        <dbReference type="ChEBI" id="CHEBI:18420"/>
        <label>1</label>
        <note>catalytic</note>
    </ligand>
</feature>
<protein>
    <submittedName>
        <fullName evidence="2">Inositol monophosphatase family protein</fullName>
    </submittedName>
</protein>
<evidence type="ECO:0000313" key="3">
    <source>
        <dbReference type="Proteomes" id="UP000004946"/>
    </source>
</evidence>
<dbReference type="GO" id="GO:0006020">
    <property type="term" value="P:inositol metabolic process"/>
    <property type="evidence" value="ECO:0007669"/>
    <property type="project" value="TreeGrafter"/>
</dbReference>
<dbReference type="GO" id="GO:0046872">
    <property type="term" value="F:metal ion binding"/>
    <property type="evidence" value="ECO:0007669"/>
    <property type="project" value="UniProtKB-KW"/>
</dbReference>
<comment type="cofactor">
    <cofactor evidence="1">
        <name>Mg(2+)</name>
        <dbReference type="ChEBI" id="CHEBI:18420"/>
    </cofactor>
</comment>
<keyword evidence="1" id="KW-0479">Metal-binding</keyword>
<comment type="caution">
    <text evidence="2">The sequence shown here is derived from an EMBL/GenBank/DDBJ whole genome shotgun (WGS) entry which is preliminary data.</text>
</comment>
<dbReference type="HOGENOM" id="CLU_044118_0_4_11"/>
<evidence type="ECO:0000313" key="2">
    <source>
        <dbReference type="EMBL" id="EFT83433.1"/>
    </source>
</evidence>
<dbReference type="KEGG" id="pdo:PSDT_1160"/>
<proteinExistence type="predicted"/>
<feature type="binding site" evidence="1">
    <location>
        <position position="232"/>
    </location>
    <ligand>
        <name>Mg(2+)</name>
        <dbReference type="ChEBI" id="CHEBI:18420"/>
        <label>1</label>
        <note>catalytic</note>
    </ligand>
</feature>
<reference evidence="2 3" key="1">
    <citation type="submission" date="2010-12" db="EMBL/GenBank/DDBJ databases">
        <authorList>
            <person name="Muzny D."/>
            <person name="Qin X."/>
            <person name="Buhay C."/>
            <person name="Dugan-Rocha S."/>
            <person name="Ding Y."/>
            <person name="Chen G."/>
            <person name="Hawes A."/>
            <person name="Holder M."/>
            <person name="Jhangiani S."/>
            <person name="Johnson A."/>
            <person name="Khan Z."/>
            <person name="Li Z."/>
            <person name="Liu W."/>
            <person name="Liu X."/>
            <person name="Perez L."/>
            <person name="Shen H."/>
            <person name="Wang Q."/>
            <person name="Watt J."/>
            <person name="Xi L."/>
            <person name="Xin Y."/>
            <person name="Zhou J."/>
            <person name="Deng J."/>
            <person name="Jiang H."/>
            <person name="Liu Y."/>
            <person name="Qu J."/>
            <person name="Song X.-Z."/>
            <person name="Zhang L."/>
            <person name="Villasana D."/>
            <person name="Johnson A."/>
            <person name="Liu J."/>
            <person name="Liyanage D."/>
            <person name="Lorensuhewa L."/>
            <person name="Robinson T."/>
            <person name="Song A."/>
            <person name="Song B.-B."/>
            <person name="Dinh H."/>
            <person name="Thornton R."/>
            <person name="Coyle M."/>
            <person name="Francisco L."/>
            <person name="Jackson L."/>
            <person name="Javaid M."/>
            <person name="Korchina V."/>
            <person name="Kovar C."/>
            <person name="Mata R."/>
            <person name="Mathew T."/>
            <person name="Ngo R."/>
            <person name="Nguyen L."/>
            <person name="Nguyen N."/>
            <person name="Okwuonu G."/>
            <person name="Ongeri F."/>
            <person name="Pham C."/>
            <person name="Simmons D."/>
            <person name="Wilczek-Boney K."/>
            <person name="Hale W."/>
            <person name="Jakkamsetti A."/>
            <person name="Pham P."/>
            <person name="Ruth R."/>
            <person name="San Lucas F."/>
            <person name="Warren J."/>
            <person name="Zhang J."/>
            <person name="Zhao Z."/>
            <person name="Zhou C."/>
            <person name="Zhu D."/>
            <person name="Lee S."/>
            <person name="Bess C."/>
            <person name="Blankenburg K."/>
            <person name="Forbes L."/>
            <person name="Fu Q."/>
            <person name="Gubbala S."/>
            <person name="Hirani K."/>
            <person name="Jayaseelan J.C."/>
            <person name="Lara F."/>
            <person name="Munidasa M."/>
            <person name="Palculict T."/>
            <person name="Patil S."/>
            <person name="Pu L.-L."/>
            <person name="Saada N."/>
            <person name="Tang L."/>
            <person name="Weissenberger G."/>
            <person name="Zhu Y."/>
            <person name="Hemphill L."/>
            <person name="Shang Y."/>
            <person name="Youmans B."/>
            <person name="Ayvaz T."/>
            <person name="Ross M."/>
            <person name="Santibanez J."/>
            <person name="Aqrawi P."/>
            <person name="Gross S."/>
            <person name="Joshi V."/>
            <person name="Fowler G."/>
            <person name="Nazareth L."/>
            <person name="Reid J."/>
            <person name="Worley K."/>
            <person name="Petrosino J."/>
            <person name="Highlander S."/>
            <person name="Gibbs R."/>
        </authorList>
    </citation>
    <scope>NUCLEOTIDE SEQUENCE [LARGE SCALE GENOMIC DNA]</scope>
    <source>
        <strain evidence="2 3">DSM 10105</strain>
    </source>
</reference>
<accession>E6K0V2</accession>
<dbReference type="PANTHER" id="PTHR20854:SF4">
    <property type="entry name" value="INOSITOL-1-MONOPHOSPHATASE-RELATED"/>
    <property type="match status" value="1"/>
</dbReference>
<gene>
    <name evidence="2" type="ORF">HMPREF0620_0438</name>
</gene>
<keyword evidence="1" id="KW-0460">Magnesium</keyword>
<dbReference type="AlphaFoldDB" id="E6K0V2"/>
<dbReference type="EMBL" id="AEON01000001">
    <property type="protein sequence ID" value="EFT83433.1"/>
    <property type="molecule type" value="Genomic_DNA"/>
</dbReference>
<dbReference type="eggNOG" id="COG0483">
    <property type="taxonomic scope" value="Bacteria"/>
</dbReference>